<evidence type="ECO:0000313" key="10">
    <source>
        <dbReference type="Proteomes" id="UP000054524"/>
    </source>
</evidence>
<keyword evidence="8" id="KW-0396">Initiation factor</keyword>
<dbReference type="Gene3D" id="1.10.20.10">
    <property type="entry name" value="Histone, subunit A"/>
    <property type="match status" value="1"/>
</dbReference>
<comment type="similarity">
    <text evidence="2">Belongs to the TAF11 family.</text>
</comment>
<evidence type="ECO:0000313" key="8">
    <source>
        <dbReference type="EMBL" id="EHY66560.1"/>
    </source>
</evidence>
<comment type="subcellular location">
    <subcellularLocation>
        <location evidence="1">Nucleus</location>
    </subcellularLocation>
</comment>
<dbReference type="GO" id="GO:0003743">
    <property type="term" value="F:translation initiation factor activity"/>
    <property type="evidence" value="ECO:0007669"/>
    <property type="project" value="UniProtKB-KW"/>
</dbReference>
<feature type="region of interest" description="Disordered" evidence="6">
    <location>
        <begin position="1"/>
        <end position="25"/>
    </location>
</feature>
<evidence type="ECO:0000259" key="7">
    <source>
        <dbReference type="Pfam" id="PF04719"/>
    </source>
</evidence>
<dbReference type="HOGENOM" id="CLU_088696_2_2_1"/>
<dbReference type="EMBL" id="JH604633">
    <property type="protein sequence ID" value="EHY66560.1"/>
    <property type="molecule type" value="Genomic_DNA"/>
</dbReference>
<evidence type="ECO:0000256" key="5">
    <source>
        <dbReference type="ARBA" id="ARBA00023242"/>
    </source>
</evidence>
<dbReference type="InterPro" id="IPR045127">
    <property type="entry name" value="TAF11-like"/>
</dbReference>
<dbReference type="InterPro" id="IPR009072">
    <property type="entry name" value="Histone-fold"/>
</dbReference>
<dbReference type="GO" id="GO:0046982">
    <property type="term" value="F:protein heterodimerization activity"/>
    <property type="evidence" value="ECO:0007669"/>
    <property type="project" value="InterPro"/>
</dbReference>
<reference evidence="9 10" key="3">
    <citation type="journal article" date="2014" name="Genome Announc.">
        <title>Genome Sequence of the Microsporidian Species Nematocida sp1 Strain ERTm6 (ATCC PRA-372).</title>
        <authorList>
            <person name="Bakowski M.A."/>
            <person name="Priest M."/>
            <person name="Young S."/>
            <person name="Cuomo C.A."/>
            <person name="Troemel E.R."/>
        </authorList>
    </citation>
    <scope>NUCLEOTIDE SEQUENCE [LARGE SCALE GENOMIC DNA]</scope>
    <source>
        <strain evidence="9 10">ERTm6</strain>
    </source>
</reference>
<evidence type="ECO:0000256" key="2">
    <source>
        <dbReference type="ARBA" id="ARBA00009788"/>
    </source>
</evidence>
<dbReference type="AlphaFoldDB" id="H8Z9C9"/>
<dbReference type="OrthoDB" id="28335at2759"/>
<keyword evidence="5" id="KW-0539">Nucleus</keyword>
<protein>
    <submittedName>
        <fullName evidence="8">Transcription initiation factor TFIID 28kDa subunit</fullName>
    </submittedName>
</protein>
<sequence>MRSNKEDAFDTESEEMETYKAPAEEETVNLTEDELKRYVKFRRTGFNKGGIRKFVSQVLDQTCNPNFSIVLSGIAKVFVAEMVEEAKEVQEEWEDGGELLPSHIHEAYRRLSKKNPNME</sequence>
<dbReference type="GO" id="GO:0016251">
    <property type="term" value="F:RNA polymerase II general transcription initiation factor activity"/>
    <property type="evidence" value="ECO:0007669"/>
    <property type="project" value="TreeGrafter"/>
</dbReference>
<dbReference type="Pfam" id="PF04719">
    <property type="entry name" value="TAFII28"/>
    <property type="match status" value="1"/>
</dbReference>
<organism evidence="8">
    <name type="scientific">Nematocida ausubeli (strain ATCC PRA-371 / ERTm2)</name>
    <name type="common">Nematode killer fungus</name>
    <dbReference type="NCBI Taxonomy" id="1913371"/>
    <lineage>
        <taxon>Eukaryota</taxon>
        <taxon>Fungi</taxon>
        <taxon>Fungi incertae sedis</taxon>
        <taxon>Microsporidia</taxon>
        <taxon>Nematocida</taxon>
    </lineage>
</organism>
<feature type="domain" description="TAFII28-like protein" evidence="7">
    <location>
        <begin position="29"/>
        <end position="110"/>
    </location>
</feature>
<reference evidence="8" key="1">
    <citation type="submission" date="2011-03" db="EMBL/GenBank/DDBJ databases">
        <title>The Genome Sequence of Nematocida sp1 strain ERTm2.</title>
        <authorList>
            <consortium name="The Broad Institute Genome Sequencing Platform"/>
            <consortium name="The Broad Institute Genome Sequencing Center for Infectious Disease"/>
            <person name="Cuomo C."/>
            <person name="Troemel E."/>
            <person name="Young S.K."/>
            <person name="Zeng Q."/>
            <person name="Gargeya S."/>
            <person name="Fitzgerald M."/>
            <person name="Haas B."/>
            <person name="Abouelleil A."/>
            <person name="Alvarado L."/>
            <person name="Arachchi H.M."/>
            <person name="Berlin A."/>
            <person name="Brown A."/>
            <person name="Chapman S.B."/>
            <person name="Chen Z."/>
            <person name="Dunbar C."/>
            <person name="Freedman E."/>
            <person name="Gearin G."/>
            <person name="Gellesch M."/>
            <person name="Goldberg J."/>
            <person name="Griggs A."/>
            <person name="Gujja S."/>
            <person name="Heilman E.R."/>
            <person name="Heiman D."/>
            <person name="Howarth C."/>
            <person name="Larson L."/>
            <person name="Lui A."/>
            <person name="MacDonald P.J.P."/>
            <person name="Mehta T."/>
            <person name="Montmayeur A."/>
            <person name="Murphy C."/>
            <person name="Neiman D."/>
            <person name="Pearson M."/>
            <person name="Priest M."/>
            <person name="Roberts A."/>
            <person name="Saif S."/>
            <person name="Shea T."/>
            <person name="Shenoy N."/>
            <person name="Sisk P."/>
            <person name="Stolte C."/>
            <person name="Sykes S."/>
            <person name="White J."/>
            <person name="Yandava C."/>
            <person name="Wortman J."/>
            <person name="Nusbaum C."/>
            <person name="Birren B."/>
        </authorList>
    </citation>
    <scope>NUCLEOTIDE SEQUENCE</scope>
    <source>
        <strain evidence="8">ERTm2</strain>
    </source>
</reference>
<dbReference type="CDD" id="cd08048">
    <property type="entry name" value="HFD_TAF11"/>
    <property type="match status" value="1"/>
</dbReference>
<dbReference type="PANTHER" id="PTHR13218:SF8">
    <property type="entry name" value="TRANSCRIPTION INITIATION FACTOR TFIID SUBUNIT 11"/>
    <property type="match status" value="1"/>
</dbReference>
<dbReference type="Proteomes" id="UP000005622">
    <property type="component" value="Unassembled WGS sequence"/>
</dbReference>
<accession>A0A086J3M0</accession>
<dbReference type="GO" id="GO:0051123">
    <property type="term" value="P:RNA polymerase II preinitiation complex assembly"/>
    <property type="evidence" value="ECO:0007669"/>
    <property type="project" value="InterPro"/>
</dbReference>
<keyword evidence="10" id="KW-1185">Reference proteome</keyword>
<evidence type="ECO:0000256" key="3">
    <source>
        <dbReference type="ARBA" id="ARBA00023015"/>
    </source>
</evidence>
<accession>H8Z9C9</accession>
<keyword evidence="4" id="KW-0804">Transcription</keyword>
<keyword evidence="8" id="KW-0648">Protein biosynthesis</keyword>
<dbReference type="EMBL" id="AKIJ01000002">
    <property type="protein sequence ID" value="KFG26738.1"/>
    <property type="molecule type" value="Genomic_DNA"/>
</dbReference>
<reference evidence="9" key="2">
    <citation type="submission" date="2012-10" db="EMBL/GenBank/DDBJ databases">
        <authorList>
            <consortium name="The Broad Institute Genome Sequencing Platform"/>
            <consortium name="The Broad Institute Genome Sequencing Center for Infectious Disease"/>
            <person name="Cuomo C."/>
            <person name="Troemel E."/>
            <person name="Walker B."/>
            <person name="Young S.K."/>
            <person name="Zeng Q."/>
            <person name="Gargeya S."/>
            <person name="Fitzgerald M."/>
            <person name="Haas B."/>
            <person name="Abouelleil A."/>
            <person name="Alvarado L."/>
            <person name="Arachchi H.M."/>
            <person name="Berlin A.M."/>
            <person name="Chapman S.B."/>
            <person name="Goldberg J."/>
            <person name="Griggs A."/>
            <person name="Gujja S."/>
            <person name="Hansen M."/>
            <person name="Howarth C."/>
            <person name="Imamovic A."/>
            <person name="Larimer J."/>
            <person name="McCowan C."/>
            <person name="Murphy C."/>
            <person name="Neiman D."/>
            <person name="Pearson M."/>
            <person name="Priest M."/>
            <person name="Roberts A."/>
            <person name="Saif S."/>
            <person name="Shea T."/>
            <person name="Sisk P."/>
            <person name="Sykes S."/>
            <person name="Wortman J."/>
            <person name="Nusbaum C."/>
            <person name="Birren B."/>
        </authorList>
    </citation>
    <scope>NUCLEOTIDE SEQUENCE</scope>
    <source>
        <strain evidence="9">ERTm6</strain>
    </source>
</reference>
<dbReference type="STRING" id="944018.H8Z9C9"/>
<dbReference type="SUPFAM" id="SSF47113">
    <property type="entry name" value="Histone-fold"/>
    <property type="match status" value="1"/>
</dbReference>
<evidence type="ECO:0000256" key="6">
    <source>
        <dbReference type="SAM" id="MobiDB-lite"/>
    </source>
</evidence>
<gene>
    <name evidence="8" type="ORF">NERG_00200</name>
    <name evidence="9" type="ORF">NESG_00892</name>
</gene>
<dbReference type="Proteomes" id="UP000054524">
    <property type="component" value="Unassembled WGS sequence"/>
</dbReference>
<proteinExistence type="inferred from homology"/>
<keyword evidence="3" id="KW-0805">Transcription regulation</keyword>
<evidence type="ECO:0000256" key="1">
    <source>
        <dbReference type="ARBA" id="ARBA00004123"/>
    </source>
</evidence>
<dbReference type="PANTHER" id="PTHR13218">
    <property type="entry name" value="TRANSCRIPTION INITIATION FACTOR TFIID SUBUNIT 11-RELATED"/>
    <property type="match status" value="1"/>
</dbReference>
<dbReference type="GO" id="GO:0005669">
    <property type="term" value="C:transcription factor TFIID complex"/>
    <property type="evidence" value="ECO:0007669"/>
    <property type="project" value="InterPro"/>
</dbReference>
<evidence type="ECO:0000256" key="4">
    <source>
        <dbReference type="ARBA" id="ARBA00023163"/>
    </source>
</evidence>
<name>H8Z9C9_NEMA1</name>
<dbReference type="InterPro" id="IPR006809">
    <property type="entry name" value="TAFII28_dom"/>
</dbReference>
<evidence type="ECO:0000313" key="9">
    <source>
        <dbReference type="EMBL" id="KFG26738.1"/>
    </source>
</evidence>